<name>A0A212FNW8_DANPL</name>
<evidence type="ECO:0000313" key="3">
    <source>
        <dbReference type="EMBL" id="OWR55390.1"/>
    </source>
</evidence>
<comment type="similarity">
    <text evidence="1">Belongs to the alpha-carbonic anhydrase family.</text>
</comment>
<dbReference type="Gene3D" id="3.10.200.10">
    <property type="entry name" value="Alpha carbonic anhydrase"/>
    <property type="match status" value="2"/>
</dbReference>
<dbReference type="KEGG" id="dpl:KGM_209805"/>
<sequence length="571" mass="64761">MFAKPKTVFVFRLPTQYPIVTIPILRKSRQSTYFAKRKKLKKTKKLNTKAPELKEWTYKDQHDWPRRYPDCGGRSQSPVNLPYTPLVKAKESRQLMFLNYDVLPKKLMLCNDGKRIALYGEWKPINQPLIYGGAAHSRRYLFHSLTLHRPSEHRIGGLQFPMETQVLFISAEYKSFAEAIKASLKDAQAFLGIVNIYKYDNHTQQGLEELLKAGTKRFNTSMSLLPLGFFTPPLQQYACYQGSLTFPPCTESVLWLIRAKALPITRKAMDAASSIFEEDHVGSCLREPQPLNDRRCKWWLFKMRSKSISLKVSASNTVASDAEQISKLRASQSPIAISLQRCPTWSSLDPLVFKGYWDNNSNGILVNTGQTAYFTFDTPSRPRLSGGPLIGEYIFEQMHFHWSVDDFTGCEHVLDGHGYAAECHLVHYNSKYQSLEAAVPHADGLAVVGYLLEAVDAPNPNFDMFIEGLEQIKKPDHSVALSAESLAWMNREDVTNGSYVTYKGSLTTPPYGECVTWIIYEKAVQIGSEQLGLLRQLEGADSVPIERNVRPTQRHPPGHSVIYVKQVKSKL</sequence>
<dbReference type="SMART" id="SM01057">
    <property type="entry name" value="Carb_anhydrase"/>
    <property type="match status" value="2"/>
</dbReference>
<dbReference type="GO" id="GO:0005737">
    <property type="term" value="C:cytoplasm"/>
    <property type="evidence" value="ECO:0007669"/>
    <property type="project" value="TreeGrafter"/>
</dbReference>
<feature type="domain" description="Alpha-carbonic anhydrase" evidence="2">
    <location>
        <begin position="310"/>
        <end position="566"/>
    </location>
</feature>
<evidence type="ECO:0000256" key="1">
    <source>
        <dbReference type="ARBA" id="ARBA00010718"/>
    </source>
</evidence>
<protein>
    <submittedName>
        <fullName evidence="3">Carbonic anhydrase</fullName>
    </submittedName>
</protein>
<dbReference type="GO" id="GO:0008270">
    <property type="term" value="F:zinc ion binding"/>
    <property type="evidence" value="ECO:0007669"/>
    <property type="project" value="InterPro"/>
</dbReference>
<dbReference type="InterPro" id="IPR001148">
    <property type="entry name" value="CA_dom"/>
</dbReference>
<organism evidence="3 4">
    <name type="scientific">Danaus plexippus plexippus</name>
    <dbReference type="NCBI Taxonomy" id="278856"/>
    <lineage>
        <taxon>Eukaryota</taxon>
        <taxon>Metazoa</taxon>
        <taxon>Ecdysozoa</taxon>
        <taxon>Arthropoda</taxon>
        <taxon>Hexapoda</taxon>
        <taxon>Insecta</taxon>
        <taxon>Pterygota</taxon>
        <taxon>Neoptera</taxon>
        <taxon>Endopterygota</taxon>
        <taxon>Lepidoptera</taxon>
        <taxon>Glossata</taxon>
        <taxon>Ditrysia</taxon>
        <taxon>Papilionoidea</taxon>
        <taxon>Nymphalidae</taxon>
        <taxon>Danainae</taxon>
        <taxon>Danaini</taxon>
        <taxon>Danaina</taxon>
        <taxon>Danaus</taxon>
        <taxon>Danaus</taxon>
    </lineage>
</organism>
<accession>A0A212FNW8</accession>
<reference evidence="3 4" key="1">
    <citation type="journal article" date="2011" name="Cell">
        <title>The monarch butterfly genome yields insights into long-distance migration.</title>
        <authorList>
            <person name="Zhan S."/>
            <person name="Merlin C."/>
            <person name="Boore J.L."/>
            <person name="Reppert S.M."/>
        </authorList>
    </citation>
    <scope>NUCLEOTIDE SEQUENCE [LARGE SCALE GENOMIC DNA]</scope>
    <source>
        <strain evidence="3">F-2</strain>
    </source>
</reference>
<dbReference type="Pfam" id="PF00194">
    <property type="entry name" value="Carb_anhydrase"/>
    <property type="match status" value="2"/>
</dbReference>
<dbReference type="GO" id="GO:0004089">
    <property type="term" value="F:carbonate dehydratase activity"/>
    <property type="evidence" value="ECO:0007669"/>
    <property type="project" value="InterPro"/>
</dbReference>
<dbReference type="AlphaFoldDB" id="A0A212FNW8"/>
<dbReference type="InterPro" id="IPR023561">
    <property type="entry name" value="Carbonic_anhydrase_a-class"/>
</dbReference>
<dbReference type="PANTHER" id="PTHR18952">
    <property type="entry name" value="CARBONIC ANHYDRASE"/>
    <property type="match status" value="1"/>
</dbReference>
<dbReference type="InterPro" id="IPR036398">
    <property type="entry name" value="CA_dom_sf"/>
</dbReference>
<comment type="caution">
    <text evidence="3">The sequence shown here is derived from an EMBL/GenBank/DDBJ whole genome shotgun (WGS) entry which is preliminary data.</text>
</comment>
<dbReference type="STRING" id="278856.A0A212FNW8"/>
<dbReference type="PROSITE" id="PS51144">
    <property type="entry name" value="ALPHA_CA_2"/>
    <property type="match status" value="2"/>
</dbReference>
<dbReference type="CDD" id="cd00326">
    <property type="entry name" value="alpha_CA"/>
    <property type="match status" value="1"/>
</dbReference>
<feature type="domain" description="Alpha-carbonic anhydrase" evidence="2">
    <location>
        <begin position="54"/>
        <end position="300"/>
    </location>
</feature>
<dbReference type="SUPFAM" id="SSF51069">
    <property type="entry name" value="Carbonic anhydrase"/>
    <property type="match status" value="2"/>
</dbReference>
<dbReference type="EMBL" id="AGBW02004596">
    <property type="protein sequence ID" value="OWR55390.1"/>
    <property type="molecule type" value="Genomic_DNA"/>
</dbReference>
<gene>
    <name evidence="3" type="ORF">KGM_209805</name>
</gene>
<keyword evidence="4" id="KW-1185">Reference proteome</keyword>
<dbReference type="PANTHER" id="PTHR18952:SF114">
    <property type="entry name" value="CARBONIC ANHYDRASE 3, ISOFORM A"/>
    <property type="match status" value="1"/>
</dbReference>
<dbReference type="InParanoid" id="A0A212FNW8"/>
<dbReference type="eggNOG" id="KOG0382">
    <property type="taxonomic scope" value="Eukaryota"/>
</dbReference>
<evidence type="ECO:0000259" key="2">
    <source>
        <dbReference type="PROSITE" id="PS51144"/>
    </source>
</evidence>
<dbReference type="Proteomes" id="UP000007151">
    <property type="component" value="Unassembled WGS sequence"/>
</dbReference>
<evidence type="ECO:0000313" key="4">
    <source>
        <dbReference type="Proteomes" id="UP000007151"/>
    </source>
</evidence>
<proteinExistence type="inferred from homology"/>